<dbReference type="Gene3D" id="1.10.287.600">
    <property type="entry name" value="Helix hairpin bin"/>
    <property type="match status" value="1"/>
</dbReference>
<proteinExistence type="inferred from homology"/>
<dbReference type="EMBL" id="JAPFFF010000058">
    <property type="protein sequence ID" value="KAK8837619.1"/>
    <property type="molecule type" value="Genomic_DNA"/>
</dbReference>
<dbReference type="InterPro" id="IPR008280">
    <property type="entry name" value="Tub_FtsZ_C"/>
</dbReference>
<evidence type="ECO:0000256" key="3">
    <source>
        <dbReference type="ARBA" id="ARBA00022741"/>
    </source>
</evidence>
<evidence type="ECO:0000259" key="5">
    <source>
        <dbReference type="SMART" id="SM00864"/>
    </source>
</evidence>
<evidence type="ECO:0000256" key="4">
    <source>
        <dbReference type="ARBA" id="ARBA00023134"/>
    </source>
</evidence>
<name>A0ABR2GUK4_9EUKA</name>
<dbReference type="PRINTS" id="PR01161">
    <property type="entry name" value="TUBULIN"/>
</dbReference>
<sequence length="419" mass="48421">MIREIINIQIGQGGNAIGQMFWNFLNSEHLLYIYFNRSSPLNEKRAVYFNEEPNQKFIARSIFVGLKDQINDLQKRYINTIFSPTNFIYSNPEKINIWSKQFYTENPNVCDMIIDSVRKESEKCDFLQGFQILHCLGGSTGSGLSCLILEKLRDEYPDVVLSTFSVLPHKTEGLTGLINCELSFPYLIKYSDATFCYDNDKIEKMCLKGLHSTQISYDDLNYLIAHSMSGITGQYRFPDQINSELRKVVINHVTFPRLHFLSSSFAPFASRGGNRLHGFNPVQLSSDLFNDKFTFTNTNDPNGVYMNASVCFRGRMKSKVLEEYVFPNFEKIKPDLSIKTSFCTVLTDYPDYAASLITNHTSIKQHFVEYNKIFDKFCSSKGFLHYYTDKGVELDDFKQARENLTDLIEQYEMIETENK</sequence>
<evidence type="ECO:0000313" key="7">
    <source>
        <dbReference type="Proteomes" id="UP001470230"/>
    </source>
</evidence>
<dbReference type="SMART" id="SM00864">
    <property type="entry name" value="Tubulin"/>
    <property type="match status" value="1"/>
</dbReference>
<dbReference type="InterPro" id="IPR002453">
    <property type="entry name" value="Beta_tubulin"/>
</dbReference>
<dbReference type="InterPro" id="IPR023123">
    <property type="entry name" value="Tubulin_C"/>
</dbReference>
<dbReference type="InterPro" id="IPR036525">
    <property type="entry name" value="Tubulin/FtsZ_GTPase_sf"/>
</dbReference>
<keyword evidence="2" id="KW-0493">Microtubule</keyword>
<dbReference type="Pfam" id="PF00091">
    <property type="entry name" value="Tubulin"/>
    <property type="match status" value="1"/>
</dbReference>
<evidence type="ECO:0000313" key="6">
    <source>
        <dbReference type="EMBL" id="KAK8837619.1"/>
    </source>
</evidence>
<accession>A0ABR2GUK4</accession>
<keyword evidence="7" id="KW-1185">Reference proteome</keyword>
<dbReference type="Gene3D" id="3.40.50.1440">
    <property type="entry name" value="Tubulin/FtsZ, GTPase domain"/>
    <property type="match status" value="1"/>
</dbReference>
<dbReference type="Pfam" id="PF03953">
    <property type="entry name" value="Tubulin_C"/>
    <property type="match status" value="1"/>
</dbReference>
<keyword evidence="3" id="KW-0547">Nucleotide-binding</keyword>
<dbReference type="Proteomes" id="UP001470230">
    <property type="component" value="Unassembled WGS sequence"/>
</dbReference>
<gene>
    <name evidence="6" type="ORF">M9Y10_036151</name>
</gene>
<keyword evidence="4" id="KW-0342">GTP-binding</keyword>
<protein>
    <recommendedName>
        <fullName evidence="5">Tubulin/FtsZ GTPase domain-containing protein</fullName>
    </recommendedName>
</protein>
<organism evidence="6 7">
    <name type="scientific">Tritrichomonas musculus</name>
    <dbReference type="NCBI Taxonomy" id="1915356"/>
    <lineage>
        <taxon>Eukaryota</taxon>
        <taxon>Metamonada</taxon>
        <taxon>Parabasalia</taxon>
        <taxon>Tritrichomonadida</taxon>
        <taxon>Tritrichomonadidae</taxon>
        <taxon>Tritrichomonas</taxon>
    </lineage>
</organism>
<feature type="domain" description="Tubulin/FtsZ GTPase" evidence="5">
    <location>
        <begin position="45"/>
        <end position="239"/>
    </location>
</feature>
<evidence type="ECO:0000256" key="1">
    <source>
        <dbReference type="ARBA" id="ARBA00009636"/>
    </source>
</evidence>
<dbReference type="PANTHER" id="PTHR11588">
    <property type="entry name" value="TUBULIN"/>
    <property type="match status" value="1"/>
</dbReference>
<reference evidence="6 7" key="1">
    <citation type="submission" date="2024-04" db="EMBL/GenBank/DDBJ databases">
        <title>Tritrichomonas musculus Genome.</title>
        <authorList>
            <person name="Alves-Ferreira E."/>
            <person name="Grigg M."/>
            <person name="Lorenzi H."/>
            <person name="Galac M."/>
        </authorList>
    </citation>
    <scope>NUCLEOTIDE SEQUENCE [LARGE SCALE GENOMIC DNA]</scope>
    <source>
        <strain evidence="6 7">EAF2021</strain>
    </source>
</reference>
<dbReference type="InterPro" id="IPR018316">
    <property type="entry name" value="Tubulin/FtsZ_2-layer-sand-dom"/>
</dbReference>
<evidence type="ECO:0000256" key="2">
    <source>
        <dbReference type="ARBA" id="ARBA00022701"/>
    </source>
</evidence>
<dbReference type="InterPro" id="IPR000217">
    <property type="entry name" value="Tubulin"/>
</dbReference>
<comment type="similarity">
    <text evidence="1">Belongs to the tubulin family.</text>
</comment>
<dbReference type="SUPFAM" id="SSF52490">
    <property type="entry name" value="Tubulin nucleotide-binding domain-like"/>
    <property type="match status" value="1"/>
</dbReference>
<comment type="caution">
    <text evidence="6">The sequence shown here is derived from an EMBL/GenBank/DDBJ whole genome shotgun (WGS) entry which is preliminary data.</text>
</comment>
<dbReference type="InterPro" id="IPR003008">
    <property type="entry name" value="Tubulin_FtsZ_GTPase"/>
</dbReference>
<dbReference type="SUPFAM" id="SSF55307">
    <property type="entry name" value="Tubulin C-terminal domain-like"/>
    <property type="match status" value="1"/>
</dbReference>
<dbReference type="PRINTS" id="PR01163">
    <property type="entry name" value="BETATUBULIN"/>
</dbReference>